<evidence type="ECO:0000256" key="2">
    <source>
        <dbReference type="ARBA" id="ARBA00023015"/>
    </source>
</evidence>
<dbReference type="InterPro" id="IPR036388">
    <property type="entry name" value="WH-like_DNA-bd_sf"/>
</dbReference>
<dbReference type="InterPro" id="IPR000847">
    <property type="entry name" value="LysR_HTH_N"/>
</dbReference>
<evidence type="ECO:0000256" key="4">
    <source>
        <dbReference type="ARBA" id="ARBA00023163"/>
    </source>
</evidence>
<gene>
    <name evidence="6" type="ORF">GCM10011613_27490</name>
</gene>
<keyword evidence="4" id="KW-0804">Transcription</keyword>
<dbReference type="SUPFAM" id="SSF53850">
    <property type="entry name" value="Periplasmic binding protein-like II"/>
    <property type="match status" value="1"/>
</dbReference>
<evidence type="ECO:0000256" key="1">
    <source>
        <dbReference type="ARBA" id="ARBA00009437"/>
    </source>
</evidence>
<reference evidence="7" key="1">
    <citation type="journal article" date="2019" name="Int. J. Syst. Evol. Microbiol.">
        <title>The Global Catalogue of Microorganisms (GCM) 10K type strain sequencing project: providing services to taxonomists for standard genome sequencing and annotation.</title>
        <authorList>
            <consortium name="The Broad Institute Genomics Platform"/>
            <consortium name="The Broad Institute Genome Sequencing Center for Infectious Disease"/>
            <person name="Wu L."/>
            <person name="Ma J."/>
        </authorList>
    </citation>
    <scope>NUCLEOTIDE SEQUENCE [LARGE SCALE GENOMIC DNA]</scope>
    <source>
        <strain evidence="7">KCTC 32239</strain>
    </source>
</reference>
<proteinExistence type="inferred from homology"/>
<protein>
    <submittedName>
        <fullName evidence="6">LysR family transcriptional regulator</fullName>
    </submittedName>
</protein>
<dbReference type="EMBL" id="BMYZ01000002">
    <property type="protein sequence ID" value="GGY80940.1"/>
    <property type="molecule type" value="Genomic_DNA"/>
</dbReference>
<dbReference type="RefSeq" id="WP_189419552.1">
    <property type="nucleotide sequence ID" value="NZ_BMYZ01000002.1"/>
</dbReference>
<evidence type="ECO:0000313" key="7">
    <source>
        <dbReference type="Proteomes" id="UP000619761"/>
    </source>
</evidence>
<dbReference type="Pfam" id="PF00126">
    <property type="entry name" value="HTH_1"/>
    <property type="match status" value="1"/>
</dbReference>
<dbReference type="InterPro" id="IPR036390">
    <property type="entry name" value="WH_DNA-bd_sf"/>
</dbReference>
<keyword evidence="2" id="KW-0805">Transcription regulation</keyword>
<accession>A0ABQ3B6X0</accession>
<dbReference type="InterPro" id="IPR005119">
    <property type="entry name" value="LysR_subst-bd"/>
</dbReference>
<feature type="domain" description="HTH lysR-type" evidence="5">
    <location>
        <begin position="7"/>
        <end position="64"/>
    </location>
</feature>
<organism evidence="6 7">
    <name type="scientific">Cellvibrio zantedeschiae</name>
    <dbReference type="NCBI Taxonomy" id="1237077"/>
    <lineage>
        <taxon>Bacteria</taxon>
        <taxon>Pseudomonadati</taxon>
        <taxon>Pseudomonadota</taxon>
        <taxon>Gammaproteobacteria</taxon>
        <taxon>Cellvibrionales</taxon>
        <taxon>Cellvibrionaceae</taxon>
        <taxon>Cellvibrio</taxon>
    </lineage>
</organism>
<comment type="caution">
    <text evidence="6">The sequence shown here is derived from an EMBL/GenBank/DDBJ whole genome shotgun (WGS) entry which is preliminary data.</text>
</comment>
<dbReference type="PANTHER" id="PTHR30537">
    <property type="entry name" value="HTH-TYPE TRANSCRIPTIONAL REGULATOR"/>
    <property type="match status" value="1"/>
</dbReference>
<dbReference type="PROSITE" id="PS50931">
    <property type="entry name" value="HTH_LYSR"/>
    <property type="match status" value="1"/>
</dbReference>
<keyword evidence="3" id="KW-0238">DNA-binding</keyword>
<keyword evidence="7" id="KW-1185">Reference proteome</keyword>
<dbReference type="Proteomes" id="UP000619761">
    <property type="component" value="Unassembled WGS sequence"/>
</dbReference>
<evidence type="ECO:0000313" key="6">
    <source>
        <dbReference type="EMBL" id="GGY80940.1"/>
    </source>
</evidence>
<evidence type="ECO:0000256" key="3">
    <source>
        <dbReference type="ARBA" id="ARBA00023125"/>
    </source>
</evidence>
<evidence type="ECO:0000259" key="5">
    <source>
        <dbReference type="PROSITE" id="PS50931"/>
    </source>
</evidence>
<dbReference type="SUPFAM" id="SSF46785">
    <property type="entry name" value="Winged helix' DNA-binding domain"/>
    <property type="match status" value="1"/>
</dbReference>
<dbReference type="CDD" id="cd08422">
    <property type="entry name" value="PBP2_CrgA_like"/>
    <property type="match status" value="1"/>
</dbReference>
<dbReference type="Gene3D" id="1.10.10.10">
    <property type="entry name" value="Winged helix-like DNA-binding domain superfamily/Winged helix DNA-binding domain"/>
    <property type="match status" value="1"/>
</dbReference>
<comment type="similarity">
    <text evidence="1">Belongs to the LysR transcriptional regulatory family.</text>
</comment>
<dbReference type="Pfam" id="PF03466">
    <property type="entry name" value="LysR_substrate"/>
    <property type="match status" value="1"/>
</dbReference>
<dbReference type="PANTHER" id="PTHR30537:SF66">
    <property type="entry name" value="IRON-REGULATED VIRULENCE REGULATORY PROTEIN IRGB"/>
    <property type="match status" value="1"/>
</dbReference>
<sequence length="298" mass="32335">MSKLFDINLNRLVVFTAVVETGSITAAAKRLGLAKTMVSAHMQKLEAEIGSHLLVRTTRRLHLTEAGTLFYEACQKILLDTENAITQASSNTQQLRGKLRISTSIDFGASVIAPLTAELARQHPELRIEILSSDERVDMVSAGIDVAIRIGRLADSSHRAALIAYFEDWLVAHPSVLQGEMPRSPQDVAELPFVGLSVLPNPTYWTFTQAGSSSQSLRFNASVMANTASAVKAAVLAGAGMMVHPDIFVREEVAAGRLVRLLPEWSLPGGGIYAVYPQSVQRSQKVSVLIEALKARYA</sequence>
<dbReference type="Gene3D" id="3.40.190.290">
    <property type="match status" value="1"/>
</dbReference>
<name>A0ABQ3B6X0_9GAMM</name>
<dbReference type="InterPro" id="IPR058163">
    <property type="entry name" value="LysR-type_TF_proteobact-type"/>
</dbReference>